<gene>
    <name evidence="12" type="ORF">JRO89_XS01G0111100</name>
</gene>
<dbReference type="Proteomes" id="UP000827721">
    <property type="component" value="Unassembled WGS sequence"/>
</dbReference>
<comment type="subcellular location">
    <subcellularLocation>
        <location evidence="1">Membrane</location>
    </subcellularLocation>
</comment>
<name>A0ABQ8IK69_9ROSI</name>
<dbReference type="PIRSF" id="PIRSF037471">
    <property type="entry name" value="UCP037471"/>
    <property type="match status" value="1"/>
</dbReference>
<dbReference type="InterPro" id="IPR005018">
    <property type="entry name" value="DOMON_domain"/>
</dbReference>
<dbReference type="SMART" id="SM00665">
    <property type="entry name" value="B561"/>
    <property type="match status" value="1"/>
</dbReference>
<evidence type="ECO:0000313" key="12">
    <source>
        <dbReference type="EMBL" id="KAH7576567.1"/>
    </source>
</evidence>
<accession>A0ABQ8IK69</accession>
<dbReference type="PANTHER" id="PTHR23130">
    <property type="entry name" value="CYTOCHROME B561 AND DOMON DOMAIN-CONTAINING PROTEIN"/>
    <property type="match status" value="1"/>
</dbReference>
<dbReference type="CDD" id="cd08760">
    <property type="entry name" value="Cyt_b561_FRRS1_like"/>
    <property type="match status" value="1"/>
</dbReference>
<feature type="domain" description="Cytochrome b561" evidence="11">
    <location>
        <begin position="178"/>
        <end position="370"/>
    </location>
</feature>
<feature type="transmembrane region" description="Helical" evidence="8">
    <location>
        <begin position="249"/>
        <end position="270"/>
    </location>
</feature>
<feature type="chain" id="PRO_5046459525" description="Cytochrome b561 and DOMON domain-containing protein" evidence="9">
    <location>
        <begin position="31"/>
        <end position="370"/>
    </location>
</feature>
<feature type="transmembrane region" description="Helical" evidence="8">
    <location>
        <begin position="347"/>
        <end position="368"/>
    </location>
</feature>
<evidence type="ECO:0000259" key="11">
    <source>
        <dbReference type="PROSITE" id="PS50939"/>
    </source>
</evidence>
<keyword evidence="7 8" id="KW-0472">Membrane</keyword>
<feature type="transmembrane region" description="Helical" evidence="8">
    <location>
        <begin position="282"/>
        <end position="300"/>
    </location>
</feature>
<evidence type="ECO:0000256" key="3">
    <source>
        <dbReference type="ARBA" id="ARBA00022692"/>
    </source>
</evidence>
<evidence type="ECO:0000256" key="2">
    <source>
        <dbReference type="ARBA" id="ARBA00022448"/>
    </source>
</evidence>
<evidence type="ECO:0008006" key="14">
    <source>
        <dbReference type="Google" id="ProtNLM"/>
    </source>
</evidence>
<feature type="transmembrane region" description="Helical" evidence="8">
    <location>
        <begin position="217"/>
        <end position="237"/>
    </location>
</feature>
<feature type="signal peptide" evidence="9">
    <location>
        <begin position="1"/>
        <end position="30"/>
    </location>
</feature>
<protein>
    <recommendedName>
        <fullName evidence="14">Cytochrome b561 and DOMON domain-containing protein</fullName>
    </recommendedName>
</protein>
<evidence type="ECO:0000256" key="1">
    <source>
        <dbReference type="ARBA" id="ARBA00004370"/>
    </source>
</evidence>
<sequence>MMMKKASSVSVVFFITILFSSGLLPELVNSQTDSCSSNLNIDGLPFDSTSLNCIPVWAPYDFILRYRQASPNQWSFVLSAPAANSYVAMGFSSNGMMVGSSAIVGWMSSDQTGTIKQYFLGGQTPRQVTPDQGNLNITSSMVISQSSRLYLIFQLNTNQPQSRLIYSVGPDRVLPSAAAGFTLTEHRDMVTTRLNYVTGETQTQSTPHAQLRRSHGVLNMLGWGILMIIGAMVARYMKQWDPIWFYSHTLIQSLGFLLGLSGVITGLVLNNKLDADVSTHKSLGILILVLGCLQVLAFLARPDKESKVRKYWNWYHYMVGRILIIFAISNVFYGIHLGEKGTEWRAGYAVVVAFLFFIAIILEIRMWMRK</sequence>
<evidence type="ECO:0000256" key="8">
    <source>
        <dbReference type="SAM" id="Phobius"/>
    </source>
</evidence>
<proteinExistence type="predicted"/>
<evidence type="ECO:0000256" key="9">
    <source>
        <dbReference type="SAM" id="SignalP"/>
    </source>
</evidence>
<dbReference type="PANTHER" id="PTHR23130:SF171">
    <property type="entry name" value="OS01G0895300 PROTEIN"/>
    <property type="match status" value="1"/>
</dbReference>
<dbReference type="PROSITE" id="PS50836">
    <property type="entry name" value="DOMON"/>
    <property type="match status" value="1"/>
</dbReference>
<evidence type="ECO:0000256" key="4">
    <source>
        <dbReference type="ARBA" id="ARBA00022729"/>
    </source>
</evidence>
<feature type="transmembrane region" description="Helical" evidence="8">
    <location>
        <begin position="312"/>
        <end position="335"/>
    </location>
</feature>
<dbReference type="PROSITE" id="PS50939">
    <property type="entry name" value="CYTOCHROME_B561"/>
    <property type="match status" value="1"/>
</dbReference>
<keyword evidence="2" id="KW-0813">Transport</keyword>
<reference evidence="12 13" key="1">
    <citation type="submission" date="2021-02" db="EMBL/GenBank/DDBJ databases">
        <title>Plant Genome Project.</title>
        <authorList>
            <person name="Zhang R.-G."/>
        </authorList>
    </citation>
    <scope>NUCLEOTIDE SEQUENCE [LARGE SCALE GENOMIC DNA]</scope>
    <source>
        <tissue evidence="12">Leaves</tissue>
    </source>
</reference>
<dbReference type="InterPro" id="IPR045266">
    <property type="entry name" value="DOH_DOMON"/>
</dbReference>
<keyword evidence="3 8" id="KW-0812">Transmembrane</keyword>
<dbReference type="InterPro" id="IPR017214">
    <property type="entry name" value="UCP037471"/>
</dbReference>
<dbReference type="SMART" id="SM00664">
    <property type="entry name" value="DoH"/>
    <property type="match status" value="1"/>
</dbReference>
<dbReference type="InterPro" id="IPR006593">
    <property type="entry name" value="Cyt_b561/ferric_Rdtase_TM"/>
</dbReference>
<dbReference type="Pfam" id="PF03188">
    <property type="entry name" value="Cytochrom_B561"/>
    <property type="match status" value="1"/>
</dbReference>
<keyword evidence="4 9" id="KW-0732">Signal</keyword>
<dbReference type="Gene3D" id="1.20.120.1770">
    <property type="match status" value="1"/>
</dbReference>
<keyword evidence="5" id="KW-0249">Electron transport</keyword>
<evidence type="ECO:0000259" key="10">
    <source>
        <dbReference type="PROSITE" id="PS50836"/>
    </source>
</evidence>
<dbReference type="CDD" id="cd09631">
    <property type="entry name" value="DOMON_DOH"/>
    <property type="match status" value="1"/>
</dbReference>
<evidence type="ECO:0000256" key="7">
    <source>
        <dbReference type="ARBA" id="ARBA00023136"/>
    </source>
</evidence>
<feature type="domain" description="DOMON" evidence="10">
    <location>
        <begin position="60"/>
        <end position="180"/>
    </location>
</feature>
<evidence type="ECO:0000256" key="6">
    <source>
        <dbReference type="ARBA" id="ARBA00022989"/>
    </source>
</evidence>
<dbReference type="SUPFAM" id="SSF49344">
    <property type="entry name" value="CBD9-like"/>
    <property type="match status" value="1"/>
</dbReference>
<dbReference type="Pfam" id="PF03351">
    <property type="entry name" value="DOMON"/>
    <property type="match status" value="1"/>
</dbReference>
<dbReference type="EMBL" id="JAFEMO010000001">
    <property type="protein sequence ID" value="KAH7576567.1"/>
    <property type="molecule type" value="Genomic_DNA"/>
</dbReference>
<keyword evidence="6 8" id="KW-1133">Transmembrane helix</keyword>
<organism evidence="12 13">
    <name type="scientific">Xanthoceras sorbifolium</name>
    <dbReference type="NCBI Taxonomy" id="99658"/>
    <lineage>
        <taxon>Eukaryota</taxon>
        <taxon>Viridiplantae</taxon>
        <taxon>Streptophyta</taxon>
        <taxon>Embryophyta</taxon>
        <taxon>Tracheophyta</taxon>
        <taxon>Spermatophyta</taxon>
        <taxon>Magnoliopsida</taxon>
        <taxon>eudicotyledons</taxon>
        <taxon>Gunneridae</taxon>
        <taxon>Pentapetalae</taxon>
        <taxon>rosids</taxon>
        <taxon>malvids</taxon>
        <taxon>Sapindales</taxon>
        <taxon>Sapindaceae</taxon>
        <taxon>Xanthoceroideae</taxon>
        <taxon>Xanthoceras</taxon>
    </lineage>
</organism>
<comment type="caution">
    <text evidence="12">The sequence shown here is derived from an EMBL/GenBank/DDBJ whole genome shotgun (WGS) entry which is preliminary data.</text>
</comment>
<keyword evidence="13" id="KW-1185">Reference proteome</keyword>
<evidence type="ECO:0000313" key="13">
    <source>
        <dbReference type="Proteomes" id="UP000827721"/>
    </source>
</evidence>
<evidence type="ECO:0000256" key="5">
    <source>
        <dbReference type="ARBA" id="ARBA00022982"/>
    </source>
</evidence>